<dbReference type="PRINTS" id="PR00469">
    <property type="entry name" value="PNDRDTASEII"/>
</dbReference>
<protein>
    <submittedName>
        <fullName evidence="2">NAD(P)-binding domain-containing protein</fullName>
    </submittedName>
</protein>
<dbReference type="Pfam" id="PF13738">
    <property type="entry name" value="Pyr_redox_3"/>
    <property type="match status" value="1"/>
</dbReference>
<dbReference type="InterPro" id="IPR050982">
    <property type="entry name" value="Auxin_biosynth/cation_transpt"/>
</dbReference>
<dbReference type="InterPro" id="IPR000960">
    <property type="entry name" value="Flavin_mOase"/>
</dbReference>
<dbReference type="InterPro" id="IPR036188">
    <property type="entry name" value="FAD/NAD-bd_sf"/>
</dbReference>
<dbReference type="PANTHER" id="PTHR43539:SF78">
    <property type="entry name" value="FLAVIN-CONTAINING MONOOXYGENASE"/>
    <property type="match status" value="1"/>
</dbReference>
<evidence type="ECO:0000256" key="1">
    <source>
        <dbReference type="ARBA" id="ARBA00023002"/>
    </source>
</evidence>
<dbReference type="PANTHER" id="PTHR43539">
    <property type="entry name" value="FLAVIN-BINDING MONOOXYGENASE-LIKE PROTEIN (AFU_ORTHOLOGUE AFUA_4G09220)"/>
    <property type="match status" value="1"/>
</dbReference>
<comment type="caution">
    <text evidence="2">The sequence shown here is derived from an EMBL/GenBank/DDBJ whole genome shotgun (WGS) entry which is preliminary data.</text>
</comment>
<dbReference type="EMBL" id="JAULBC010000002">
    <property type="protein sequence ID" value="MEX6687001.1"/>
    <property type="molecule type" value="Genomic_DNA"/>
</dbReference>
<proteinExistence type="predicted"/>
<evidence type="ECO:0000313" key="2">
    <source>
        <dbReference type="EMBL" id="MEX6687001.1"/>
    </source>
</evidence>
<gene>
    <name evidence="2" type="ORF">QTN47_05825</name>
</gene>
<keyword evidence="1" id="KW-0560">Oxidoreductase</keyword>
<dbReference type="Proteomes" id="UP001560573">
    <property type="component" value="Unassembled WGS sequence"/>
</dbReference>
<dbReference type="Gene3D" id="3.50.50.60">
    <property type="entry name" value="FAD/NAD(P)-binding domain"/>
    <property type="match status" value="1"/>
</dbReference>
<evidence type="ECO:0000313" key="3">
    <source>
        <dbReference type="Proteomes" id="UP001560573"/>
    </source>
</evidence>
<dbReference type="RefSeq" id="WP_369328404.1">
    <property type="nucleotide sequence ID" value="NZ_JAULBC010000002.1"/>
</dbReference>
<keyword evidence="3" id="KW-1185">Reference proteome</keyword>
<dbReference type="SUPFAM" id="SSF51905">
    <property type="entry name" value="FAD/NAD(P)-binding domain"/>
    <property type="match status" value="2"/>
</dbReference>
<organism evidence="2 3">
    <name type="scientific">Danxiaibacter flavus</name>
    <dbReference type="NCBI Taxonomy" id="3049108"/>
    <lineage>
        <taxon>Bacteria</taxon>
        <taxon>Pseudomonadati</taxon>
        <taxon>Bacteroidota</taxon>
        <taxon>Chitinophagia</taxon>
        <taxon>Chitinophagales</taxon>
        <taxon>Chitinophagaceae</taxon>
        <taxon>Danxiaibacter</taxon>
    </lineage>
</organism>
<dbReference type="PIRSF" id="PIRSF000332">
    <property type="entry name" value="FMO"/>
    <property type="match status" value="1"/>
</dbReference>
<accession>A0ABV3ZD44</accession>
<reference evidence="2 3" key="1">
    <citation type="submission" date="2023-07" db="EMBL/GenBank/DDBJ databases">
        <authorList>
            <person name="Lian W.-H."/>
        </authorList>
    </citation>
    <scope>NUCLEOTIDE SEQUENCE [LARGE SCALE GENOMIC DNA]</scope>
    <source>
        <strain evidence="2 3">SYSU DXS3180</strain>
    </source>
</reference>
<sequence>MKQTTTLVVGASISGLASAASLEMRGIDYLIIEKYPQIAVPWRNHYNRLHLHTNKRLSNLPHKKFDKSVPRYPAKQEVVDYLEDYRDSFGIEPVFNTEARRIRKEGGQWITETDNEAFSSKYVIMATGAFSKPRDINFKGIKTFPGKIMHSAAYKTGKDFNGENVLVVGFGNSACEIAIDLYEQGAKPYMSVRSPVNIVSRDILGIPILEISHLLSHLPPRVADALTVPIRRLLFGDIGKFGLTKMKYGPFEQIKKDGTAPVLDIGTIKHIREGHIKICSEIDFVEGNEVFFKDGKAVTVNAIIGAIGYEPNYADIVDVDKSRFDDLKLSVDHQKYFGKDGLYFCGYWIAPTGQIHEISSDAREIAKNIAEKENALRQSGIRKDV</sequence>
<name>A0ABV3ZD44_9BACT</name>